<evidence type="ECO:0000313" key="2">
    <source>
        <dbReference type="Proteomes" id="UP000310574"/>
    </source>
</evidence>
<proteinExistence type="predicted"/>
<reference evidence="1 2" key="1">
    <citation type="submission" date="2019-04" db="EMBL/GenBank/DDBJ databases">
        <title>Draft genome sequence of Pseudomonas sp. M7D1 isolated from rhizosphere of plant the flowery desert.</title>
        <authorList>
            <person name="Poblete-Morales M."/>
            <person name="Plaza N."/>
            <person name="Corsini G."/>
            <person name="Silva E."/>
        </authorList>
    </citation>
    <scope>NUCLEOTIDE SEQUENCE [LARGE SCALE GENOMIC DNA]</scope>
    <source>
        <strain evidence="1 2">M7D1</strain>
    </source>
</reference>
<dbReference type="RefSeq" id="WP_136493491.1">
    <property type="nucleotide sequence ID" value="NZ_SSBS01000005.1"/>
</dbReference>
<dbReference type="EMBL" id="SSBS01000005">
    <property type="protein sequence ID" value="THF29411.1"/>
    <property type="molecule type" value="Genomic_DNA"/>
</dbReference>
<protein>
    <submittedName>
        <fullName evidence="1">Uncharacterized protein</fullName>
    </submittedName>
</protein>
<sequence length="370" mass="40689">MNSHEVEFCWRMRQPMVAEVSIETLVAPMIDGLSGSVLDPSLVKAIVRISPYANMSCGDQLMLYWEGLDIEGFTYQYESVRFISQAQVGRDVIFVIKAMHVAALDGGSLEVYWTLQSASAPKAVESARLQLSVGDIRTQLLAPQIEGSVNGALEPSRVAEGTLVTLQPYARMSAGDRVMLSWHGDTSPEIFTDSLNVEAYSVAQCLSFWVPGSYIEAHRGGEVVVAYRVEQRCGTVRASEPATVFLGPAVRAQLPAPDVVEAVENVLSLKDSVDGVSVLIEGAQVQEDELVYLKCDGEFFSHRDDLEITRETAGQAVCFIVPHRFWREHHGTTVQIAYTVERLDDVSQQSPVRQISVEALPVNAGPPRFE</sequence>
<dbReference type="Proteomes" id="UP000310574">
    <property type="component" value="Unassembled WGS sequence"/>
</dbReference>
<evidence type="ECO:0000313" key="1">
    <source>
        <dbReference type="EMBL" id="THF29411.1"/>
    </source>
</evidence>
<organism evidence="1 2">
    <name type="scientific">Pseudomonas atacamensis</name>
    <dbReference type="NCBI Taxonomy" id="2565368"/>
    <lineage>
        <taxon>Bacteria</taxon>
        <taxon>Pseudomonadati</taxon>
        <taxon>Pseudomonadota</taxon>
        <taxon>Gammaproteobacteria</taxon>
        <taxon>Pseudomonadales</taxon>
        <taxon>Pseudomonadaceae</taxon>
        <taxon>Pseudomonas</taxon>
    </lineage>
</organism>
<dbReference type="AlphaFoldDB" id="A0AAQ2HZW2"/>
<accession>A0AAQ2HZW2</accession>
<gene>
    <name evidence="1" type="ORF">E5170_19700</name>
</gene>
<comment type="caution">
    <text evidence="1">The sequence shown here is derived from an EMBL/GenBank/DDBJ whole genome shotgun (WGS) entry which is preliminary data.</text>
</comment>
<name>A0AAQ2HZW2_9PSED</name>